<gene>
    <name evidence="3" type="ORF">AMS69_14170</name>
    <name evidence="4" type="ORF">GOC83_00505</name>
</gene>
<proteinExistence type="predicted"/>
<keyword evidence="5" id="KW-1185">Reference proteome</keyword>
<comment type="caution">
    <text evidence="3">The sequence shown here is derived from an EMBL/GenBank/DDBJ whole genome shotgun (WGS) entry which is preliminary data.</text>
</comment>
<dbReference type="STRING" id="1705562.AMS69_14170"/>
<reference evidence="4" key="2">
    <citation type="submission" date="2019-12" db="EMBL/GenBank/DDBJ databases">
        <title>The whole-genome sequencing of Haloarcula japonica strain pws8.</title>
        <authorList>
            <person name="Verma D.K."/>
            <person name="Gopal K."/>
            <person name="Prasad E.S."/>
        </authorList>
    </citation>
    <scope>NUCLEOTIDE SEQUENCE</scope>
    <source>
        <strain evidence="4">Pws8</strain>
    </source>
</reference>
<keyword evidence="2" id="KW-0472">Membrane</keyword>
<dbReference type="RefSeq" id="WP_053968700.1">
    <property type="nucleotide sequence ID" value="NZ_LIUF01000004.1"/>
</dbReference>
<dbReference type="EMBL" id="LIUF01000004">
    <property type="protein sequence ID" value="KOX92490.1"/>
    <property type="molecule type" value="Genomic_DNA"/>
</dbReference>
<evidence type="ECO:0000313" key="3">
    <source>
        <dbReference type="EMBL" id="KOX92490.1"/>
    </source>
</evidence>
<accession>A0A0N0U917</accession>
<feature type="compositionally biased region" description="Acidic residues" evidence="1">
    <location>
        <begin position="53"/>
        <end position="64"/>
    </location>
</feature>
<name>A0A0N0U917_9EURY</name>
<evidence type="ECO:0000313" key="5">
    <source>
        <dbReference type="Proteomes" id="UP000037729"/>
    </source>
</evidence>
<protein>
    <submittedName>
        <fullName evidence="3">Uncharacterized protein</fullName>
    </submittedName>
</protein>
<evidence type="ECO:0000256" key="2">
    <source>
        <dbReference type="SAM" id="Phobius"/>
    </source>
</evidence>
<keyword evidence="2" id="KW-1133">Transmembrane helix</keyword>
<keyword evidence="2" id="KW-0812">Transmembrane</keyword>
<reference evidence="3 5" key="1">
    <citation type="submission" date="2015-08" db="EMBL/GenBank/DDBJ databases">
        <title>Genomes of Isolates from Cabo Rojo, PR.</title>
        <authorList>
            <person name="Sanchez-Nieves R.L."/>
            <person name="Montalvo-Rodriguez R."/>
        </authorList>
    </citation>
    <scope>NUCLEOTIDE SEQUENCE [LARGE SCALE GENOMIC DNA]</scope>
    <source>
        <strain evidence="3 5">SL3</strain>
    </source>
</reference>
<feature type="transmembrane region" description="Helical" evidence="2">
    <location>
        <begin position="20"/>
        <end position="40"/>
    </location>
</feature>
<dbReference type="Proteomes" id="UP000037729">
    <property type="component" value="Unassembled WGS sequence"/>
</dbReference>
<dbReference type="PATRIC" id="fig|1705562.3.peg.3445"/>
<sequence length="77" mass="8387">MLQFLMQFGSGLLESVGQVAAVAGTVVLLLILVGLGAFAYKSLAGDGIRWPDERDEMDSDDDDGVVQGSRDDDWKYY</sequence>
<dbReference type="EMBL" id="WOWB01000001">
    <property type="protein sequence ID" value="NLV04617.1"/>
    <property type="molecule type" value="Genomic_DNA"/>
</dbReference>
<evidence type="ECO:0000313" key="4">
    <source>
        <dbReference type="EMBL" id="NLV04617.1"/>
    </source>
</evidence>
<dbReference type="AlphaFoldDB" id="A0A0N0U917"/>
<organism evidence="3 5">
    <name type="scientific">Haloarcula rubripromontorii</name>
    <dbReference type="NCBI Taxonomy" id="1705562"/>
    <lineage>
        <taxon>Archaea</taxon>
        <taxon>Methanobacteriati</taxon>
        <taxon>Methanobacteriota</taxon>
        <taxon>Stenosarchaea group</taxon>
        <taxon>Halobacteria</taxon>
        <taxon>Halobacteriales</taxon>
        <taxon>Haloarculaceae</taxon>
        <taxon>Haloarcula</taxon>
    </lineage>
</organism>
<evidence type="ECO:0000256" key="1">
    <source>
        <dbReference type="SAM" id="MobiDB-lite"/>
    </source>
</evidence>
<dbReference type="Proteomes" id="UP000610611">
    <property type="component" value="Unassembled WGS sequence"/>
</dbReference>
<feature type="region of interest" description="Disordered" evidence="1">
    <location>
        <begin position="51"/>
        <end position="77"/>
    </location>
</feature>